<sequence>VRLVNRLQIFNNGLFIFLRYIPQTGANLMHNTELDLGLGKDCGYRLRNPFNPSMQATRISSTPELNKLYLIASSRKAIGSLNKWLGMTGCLIEPRLGYAVSALMASGDFRKIETKVQRIMDKITDETATALAKSGLWTKKFIHFNSGCFFYLELMTGSLPVDIFERLAVLSVYIIDPSRYNALPEFSKGILIGIGRYSEKSPLTKDIDKFNKYVKYKITGLEG</sequence>
<gene>
    <name evidence="1" type="ORF">SAMN05443550_114127</name>
</gene>
<feature type="non-terminal residue" evidence="1">
    <location>
        <position position="1"/>
    </location>
</feature>
<proteinExistence type="predicted"/>
<dbReference type="Proteomes" id="UP000198850">
    <property type="component" value="Unassembled WGS sequence"/>
</dbReference>
<name>A0A1H4HBY9_9SPHI</name>
<dbReference type="AlphaFoldDB" id="A0A1H4HBY9"/>
<organism evidence="1 2">
    <name type="scientific">Pedobacter hartonius</name>
    <dbReference type="NCBI Taxonomy" id="425514"/>
    <lineage>
        <taxon>Bacteria</taxon>
        <taxon>Pseudomonadati</taxon>
        <taxon>Bacteroidota</taxon>
        <taxon>Sphingobacteriia</taxon>
        <taxon>Sphingobacteriales</taxon>
        <taxon>Sphingobacteriaceae</taxon>
        <taxon>Pedobacter</taxon>
    </lineage>
</organism>
<keyword evidence="2" id="KW-1185">Reference proteome</keyword>
<accession>A0A1H4HBY9</accession>
<reference evidence="1 2" key="1">
    <citation type="submission" date="2016-10" db="EMBL/GenBank/DDBJ databases">
        <authorList>
            <person name="de Groot N.N."/>
        </authorList>
    </citation>
    <scope>NUCLEOTIDE SEQUENCE [LARGE SCALE GENOMIC DNA]</scope>
    <source>
        <strain evidence="1 2">DSM 19033</strain>
    </source>
</reference>
<protein>
    <submittedName>
        <fullName evidence="1">Uncharacterized protein</fullName>
    </submittedName>
</protein>
<evidence type="ECO:0000313" key="2">
    <source>
        <dbReference type="Proteomes" id="UP000198850"/>
    </source>
</evidence>
<dbReference type="EMBL" id="FNRA01000014">
    <property type="protein sequence ID" value="SEB18588.1"/>
    <property type="molecule type" value="Genomic_DNA"/>
</dbReference>
<evidence type="ECO:0000313" key="1">
    <source>
        <dbReference type="EMBL" id="SEB18588.1"/>
    </source>
</evidence>